<dbReference type="PANTHER" id="PTHR34756:SF1">
    <property type="entry name" value="CELL DIVISION CYCLE-ASSOCIATED PROTEIN 3"/>
    <property type="match status" value="1"/>
</dbReference>
<feature type="compositionally biased region" description="Polar residues" evidence="1">
    <location>
        <begin position="303"/>
        <end position="312"/>
    </location>
</feature>
<sequence>MQIKKAIMGSNESKTTVPAEKKPEPAFKKTHTSHLVDPRSPSVGIDRTPIQIGDQESKVFKLKGDCPLAITDPRSPTVGITRTPIREVMRATVGSLARRLGILFHNETEGKAAEGPQKHFTDAVEEVLEGEELASTVPLLSHHSSQNFGSLAEHGNLLVTPVHPSLQSMSDSSPFVLLEHPQVEVEIETEADITFEEAEEARASPLHNRLSMSLITCHEGSTSAQIYADVHHEANSFTGPSVEVEALGDGADHSYALPSVSVQPESSEPPASSDVDPSAQLKNEENPPSCEGPNEPSGELPSVLNNQPTPSKAKQPPVGTGIRCPTFDTKSPSQLEFKPQWLGKGFGATGLRARGVQGQNGRGGSSPLAVLIAVKNIANENKGKTGKLKQKDVEGRSPLQILKDNNSPRDQRSQVKVKVSAQDKPKLGQLDRRVLAVALDKENR</sequence>
<accession>A0A834KWD3</accession>
<protein>
    <submittedName>
        <fullName evidence="2">Cell division cycle-associated protein 3</fullName>
    </submittedName>
</protein>
<proteinExistence type="predicted"/>
<dbReference type="AlphaFoldDB" id="A0A834KWD3"/>
<evidence type="ECO:0000313" key="2">
    <source>
        <dbReference type="EMBL" id="KAF6734022.1"/>
    </source>
</evidence>
<name>A0A834KWD3_ORYME</name>
<feature type="region of interest" description="Disordered" evidence="1">
    <location>
        <begin position="1"/>
        <end position="47"/>
    </location>
</feature>
<dbReference type="GO" id="GO:0051301">
    <property type="term" value="P:cell division"/>
    <property type="evidence" value="ECO:0007669"/>
    <property type="project" value="UniProtKB-KW"/>
</dbReference>
<organism evidence="2 3">
    <name type="scientific">Oryzias melastigma</name>
    <name type="common">Marine medaka</name>
    <dbReference type="NCBI Taxonomy" id="30732"/>
    <lineage>
        <taxon>Eukaryota</taxon>
        <taxon>Metazoa</taxon>
        <taxon>Chordata</taxon>
        <taxon>Craniata</taxon>
        <taxon>Vertebrata</taxon>
        <taxon>Euteleostomi</taxon>
        <taxon>Actinopterygii</taxon>
        <taxon>Neopterygii</taxon>
        <taxon>Teleostei</taxon>
        <taxon>Neoteleostei</taxon>
        <taxon>Acanthomorphata</taxon>
        <taxon>Ovalentaria</taxon>
        <taxon>Atherinomorphae</taxon>
        <taxon>Beloniformes</taxon>
        <taxon>Adrianichthyidae</taxon>
        <taxon>Oryziinae</taxon>
        <taxon>Oryzias</taxon>
    </lineage>
</organism>
<keyword evidence="2" id="KW-0132">Cell division</keyword>
<feature type="compositionally biased region" description="Low complexity" evidence="1">
    <location>
        <begin position="258"/>
        <end position="280"/>
    </location>
</feature>
<evidence type="ECO:0000256" key="1">
    <source>
        <dbReference type="SAM" id="MobiDB-lite"/>
    </source>
</evidence>
<feature type="region of interest" description="Disordered" evidence="1">
    <location>
        <begin position="385"/>
        <end position="423"/>
    </location>
</feature>
<dbReference type="EMBL" id="WKFB01000145">
    <property type="protein sequence ID" value="KAF6734022.1"/>
    <property type="molecule type" value="Genomic_DNA"/>
</dbReference>
<dbReference type="PANTHER" id="PTHR34756">
    <property type="entry name" value="CELL DIVISION CYCLE-ASSOCIATED PROTEIN 3"/>
    <property type="match status" value="1"/>
</dbReference>
<dbReference type="Proteomes" id="UP000646548">
    <property type="component" value="Unassembled WGS sequence"/>
</dbReference>
<gene>
    <name evidence="2" type="ORF">FQA47_011400</name>
</gene>
<evidence type="ECO:0000313" key="3">
    <source>
        <dbReference type="Proteomes" id="UP000646548"/>
    </source>
</evidence>
<dbReference type="InterPro" id="IPR038832">
    <property type="entry name" value="CDCA3"/>
</dbReference>
<keyword evidence="2" id="KW-0131">Cell cycle</keyword>
<feature type="region of interest" description="Disordered" evidence="1">
    <location>
        <begin position="254"/>
        <end position="335"/>
    </location>
</feature>
<reference evidence="2" key="1">
    <citation type="journal article" name="BMC Genomics">
        <title>Long-read sequencing and de novo genome assembly of marine medaka (Oryzias melastigma).</title>
        <authorList>
            <person name="Liang P."/>
            <person name="Saqib H.S.A."/>
            <person name="Ni X."/>
            <person name="Shen Y."/>
        </authorList>
    </citation>
    <scope>NUCLEOTIDE SEQUENCE</scope>
    <source>
        <strain evidence="2">Bigg-433</strain>
    </source>
</reference>
<comment type="caution">
    <text evidence="2">The sequence shown here is derived from an EMBL/GenBank/DDBJ whole genome shotgun (WGS) entry which is preliminary data.</text>
</comment>